<gene>
    <name evidence="2" type="ORF">RhiirA5_496244</name>
</gene>
<protein>
    <submittedName>
        <fullName evidence="2">Uncharacterized protein</fullName>
    </submittedName>
</protein>
<evidence type="ECO:0000313" key="3">
    <source>
        <dbReference type="Proteomes" id="UP000232722"/>
    </source>
</evidence>
<evidence type="ECO:0000256" key="1">
    <source>
        <dbReference type="SAM" id="MobiDB-lite"/>
    </source>
</evidence>
<dbReference type="VEuPathDB" id="FungiDB:FUN_011941"/>
<accession>A0A2N0Q2J4</accession>
<dbReference type="Proteomes" id="UP000232722">
    <property type="component" value="Unassembled WGS sequence"/>
</dbReference>
<dbReference type="VEuPathDB" id="FungiDB:RhiirFUN_016547"/>
<dbReference type="AlphaFoldDB" id="A0A2N0Q2J4"/>
<sequence length="214" mass="23850">MLNGPSGEEKRNKIRCCRLHGEANSAPLETFLKEWRKLQDYTLNIFNANEAELFFRMASNQTLASAPTSGTKLDRTRITVLLATNAICTQVSNHLPGCEVIFLSAFLSPNTTAHGCRHYGGSMLPNVTRVYAGACIIKSFKAIYKQHYIRHIIETNVNFKGSYSWNLVKAEPIVNCWRKTGISPTVNENGDDSIHYPTSSNCTGNGKSREPRGH</sequence>
<feature type="compositionally biased region" description="Polar residues" evidence="1">
    <location>
        <begin position="196"/>
        <end position="206"/>
    </location>
</feature>
<comment type="caution">
    <text evidence="2">The sequence shown here is derived from an EMBL/GenBank/DDBJ whole genome shotgun (WGS) entry which is preliminary data.</text>
</comment>
<organism evidence="2 3">
    <name type="scientific">Rhizophagus irregularis</name>
    <dbReference type="NCBI Taxonomy" id="588596"/>
    <lineage>
        <taxon>Eukaryota</taxon>
        <taxon>Fungi</taxon>
        <taxon>Fungi incertae sedis</taxon>
        <taxon>Mucoromycota</taxon>
        <taxon>Glomeromycotina</taxon>
        <taxon>Glomeromycetes</taxon>
        <taxon>Glomerales</taxon>
        <taxon>Glomeraceae</taxon>
        <taxon>Rhizophagus</taxon>
    </lineage>
</organism>
<proteinExistence type="predicted"/>
<dbReference type="VEuPathDB" id="FungiDB:RhiirA1_387028"/>
<evidence type="ECO:0000313" key="2">
    <source>
        <dbReference type="EMBL" id="PKC13302.1"/>
    </source>
</evidence>
<feature type="region of interest" description="Disordered" evidence="1">
    <location>
        <begin position="188"/>
        <end position="214"/>
    </location>
</feature>
<reference evidence="2 3" key="1">
    <citation type="submission" date="2016-04" db="EMBL/GenBank/DDBJ databases">
        <title>Genome analyses suggest a sexual origin of heterokaryosis in a supposedly ancient asexual fungus.</title>
        <authorList>
            <person name="Ropars J."/>
            <person name="Sedzielewska K."/>
            <person name="Noel J."/>
            <person name="Charron P."/>
            <person name="Farinelli L."/>
            <person name="Marton T."/>
            <person name="Kruger M."/>
            <person name="Pelin A."/>
            <person name="Brachmann A."/>
            <person name="Corradi N."/>
        </authorList>
    </citation>
    <scope>NUCLEOTIDE SEQUENCE [LARGE SCALE GENOMIC DNA]</scope>
    <source>
        <strain evidence="2 3">A5</strain>
    </source>
</reference>
<dbReference type="EMBL" id="LLXJ01000198">
    <property type="protein sequence ID" value="PKC13302.1"/>
    <property type="molecule type" value="Genomic_DNA"/>
</dbReference>
<reference evidence="2 3" key="2">
    <citation type="submission" date="2017-09" db="EMBL/GenBank/DDBJ databases">
        <title>Extensive intraspecific genome diversity in a model arbuscular mycorrhizal fungus.</title>
        <authorList>
            <person name="Chen E.C."/>
            <person name="Morin E."/>
            <person name="Beaudet D."/>
            <person name="Noel J."/>
            <person name="Ndikumana S."/>
            <person name="Charron P."/>
            <person name="St-Onge C."/>
            <person name="Giorgi J."/>
            <person name="Grigoriev I.V."/>
            <person name="Roux C."/>
            <person name="Martin F.M."/>
            <person name="Corradi N."/>
        </authorList>
    </citation>
    <scope>NUCLEOTIDE SEQUENCE [LARGE SCALE GENOMIC DNA]</scope>
    <source>
        <strain evidence="2 3">A5</strain>
    </source>
</reference>
<name>A0A2N0Q2J4_9GLOM</name>